<organism evidence="7 8">
    <name type="scientific">Methanocalculus taiwanensis</name>
    <dbReference type="NCBI Taxonomy" id="106207"/>
    <lineage>
        <taxon>Archaea</taxon>
        <taxon>Methanobacteriati</taxon>
        <taxon>Methanobacteriota</taxon>
        <taxon>Stenosarchaea group</taxon>
        <taxon>Methanomicrobia</taxon>
        <taxon>Methanomicrobiales</taxon>
        <taxon>Methanocalculaceae</taxon>
        <taxon>Methanocalculus</taxon>
    </lineage>
</organism>
<keyword evidence="3 5" id="KW-1133">Transmembrane helix</keyword>
<dbReference type="GO" id="GO:0016020">
    <property type="term" value="C:membrane"/>
    <property type="evidence" value="ECO:0007669"/>
    <property type="project" value="UniProtKB-SubCell"/>
</dbReference>
<dbReference type="EMBL" id="VOTZ01000008">
    <property type="protein sequence ID" value="MCQ1538312.1"/>
    <property type="molecule type" value="Genomic_DNA"/>
</dbReference>
<dbReference type="Proteomes" id="UP001524383">
    <property type="component" value="Unassembled WGS sequence"/>
</dbReference>
<comment type="subcellular location">
    <subcellularLocation>
        <location evidence="1">Membrane</location>
        <topology evidence="1">Multi-pass membrane protein</topology>
    </subcellularLocation>
</comment>
<feature type="transmembrane region" description="Helical" evidence="5">
    <location>
        <begin position="32"/>
        <end position="55"/>
    </location>
</feature>
<feature type="domain" description="Yip1" evidence="6">
    <location>
        <begin position="11"/>
        <end position="171"/>
    </location>
</feature>
<proteinExistence type="predicted"/>
<reference evidence="7 8" key="1">
    <citation type="submission" date="2019-08" db="EMBL/GenBank/DDBJ databases">
        <authorList>
            <person name="Chen S.-C."/>
            <person name="Lai M.-C."/>
            <person name="You Y.-T."/>
        </authorList>
    </citation>
    <scope>NUCLEOTIDE SEQUENCE [LARGE SCALE GENOMIC DNA]</scope>
    <source>
        <strain evidence="7 8">P2F9704a</strain>
    </source>
</reference>
<dbReference type="RefSeq" id="WP_255332254.1">
    <property type="nucleotide sequence ID" value="NZ_VOTZ01000008.1"/>
</dbReference>
<evidence type="ECO:0000259" key="6">
    <source>
        <dbReference type="Pfam" id="PF04893"/>
    </source>
</evidence>
<gene>
    <name evidence="7" type="ORF">FTO68_04820</name>
</gene>
<evidence type="ECO:0000256" key="3">
    <source>
        <dbReference type="ARBA" id="ARBA00022989"/>
    </source>
</evidence>
<evidence type="ECO:0000256" key="4">
    <source>
        <dbReference type="ARBA" id="ARBA00023136"/>
    </source>
</evidence>
<name>A0ABD4TL94_9EURY</name>
<evidence type="ECO:0000313" key="8">
    <source>
        <dbReference type="Proteomes" id="UP001524383"/>
    </source>
</evidence>
<keyword evidence="2 5" id="KW-0812">Transmembrane</keyword>
<keyword evidence="8" id="KW-1185">Reference proteome</keyword>
<sequence>MSLPLIETFRGMITSPGETIQRSRSGTLGDSIIYFLLVVIIYSVLSAAIALLIGPQIPMPLSPGGDIAAAISFIIAIVIFGTISLLIAGAIIHICARIVGGNGDYTATVRAFSLSETPMAAIGWIPVIGFLAPIWGFILMIMGVRDYHGISTFRAVIAVLLPVIVIVILAVLGLMFFIVNPASVTVAEIPSVTF</sequence>
<evidence type="ECO:0000256" key="5">
    <source>
        <dbReference type="SAM" id="Phobius"/>
    </source>
</evidence>
<evidence type="ECO:0000256" key="2">
    <source>
        <dbReference type="ARBA" id="ARBA00022692"/>
    </source>
</evidence>
<comment type="caution">
    <text evidence="7">The sequence shown here is derived from an EMBL/GenBank/DDBJ whole genome shotgun (WGS) entry which is preliminary data.</text>
</comment>
<evidence type="ECO:0000313" key="7">
    <source>
        <dbReference type="EMBL" id="MCQ1538312.1"/>
    </source>
</evidence>
<dbReference type="Pfam" id="PF04893">
    <property type="entry name" value="Yip1"/>
    <property type="match status" value="1"/>
</dbReference>
<accession>A0ABD4TL94</accession>
<feature type="transmembrane region" description="Helical" evidence="5">
    <location>
        <begin position="67"/>
        <end position="99"/>
    </location>
</feature>
<feature type="transmembrane region" description="Helical" evidence="5">
    <location>
        <begin position="156"/>
        <end position="179"/>
    </location>
</feature>
<dbReference type="InterPro" id="IPR006977">
    <property type="entry name" value="Yip1_dom"/>
</dbReference>
<protein>
    <recommendedName>
        <fullName evidence="6">Yip1 domain-containing protein</fullName>
    </recommendedName>
</protein>
<keyword evidence="4 5" id="KW-0472">Membrane</keyword>
<evidence type="ECO:0000256" key="1">
    <source>
        <dbReference type="ARBA" id="ARBA00004141"/>
    </source>
</evidence>
<dbReference type="AlphaFoldDB" id="A0ABD4TL94"/>
<feature type="transmembrane region" description="Helical" evidence="5">
    <location>
        <begin position="119"/>
        <end position="144"/>
    </location>
</feature>